<evidence type="ECO:0000313" key="1">
    <source>
        <dbReference type="EMBL" id="CCQ49712.1"/>
    </source>
</evidence>
<dbReference type="EMBL" id="CAQK01000177">
    <property type="protein sequence ID" value="CCQ49712.1"/>
    <property type="molecule type" value="Genomic_DNA"/>
</dbReference>
<reference evidence="1 2" key="1">
    <citation type="submission" date="2013-01" db="EMBL/GenBank/DDBJ databases">
        <authorList>
            <person name="Bench S."/>
        </authorList>
    </citation>
    <scope>NUCLEOTIDE SEQUENCE [LARGE SCALE GENOMIC DNA]</scope>
    <source>
        <strain evidence="1 2">WH 8502</strain>
    </source>
</reference>
<reference evidence="1 2" key="2">
    <citation type="submission" date="2013-09" db="EMBL/GenBank/DDBJ databases">
        <title>Whole genome comparison of six Crocosphaera watsonii strains with differing phenotypes.</title>
        <authorList>
            <person name="Bench S.R."/>
            <person name="Heller P."/>
            <person name="Frank I."/>
            <person name="Arciniega M."/>
            <person name="Shilova I.N."/>
            <person name="Zehr J.P."/>
        </authorList>
    </citation>
    <scope>NUCLEOTIDE SEQUENCE [LARGE SCALE GENOMIC DNA]</scope>
    <source>
        <strain evidence="1 2">WH 8502</strain>
    </source>
</reference>
<organism evidence="1 2">
    <name type="scientific">Crocosphaera watsonii WH 8502</name>
    <dbReference type="NCBI Taxonomy" id="423474"/>
    <lineage>
        <taxon>Bacteria</taxon>
        <taxon>Bacillati</taxon>
        <taxon>Cyanobacteriota</taxon>
        <taxon>Cyanophyceae</taxon>
        <taxon>Oscillatoriophycideae</taxon>
        <taxon>Chroococcales</taxon>
        <taxon>Aphanothecaceae</taxon>
        <taxon>Crocosphaera</taxon>
    </lineage>
</organism>
<sequence>MTIYLPCFWRLDNKPTPPINNNPKTVVGSGVEVVAAE</sequence>
<gene>
    <name evidence="1" type="ORF">CWATWH8502_211</name>
</gene>
<comment type="caution">
    <text evidence="1">The sequence shown here is derived from an EMBL/GenBank/DDBJ whole genome shotgun (WGS) entry which is preliminary data.</text>
</comment>
<name>T2IA54_CROWT</name>
<dbReference type="Proteomes" id="UP000018348">
    <property type="component" value="Unassembled WGS sequence"/>
</dbReference>
<protein>
    <submittedName>
        <fullName evidence="1">Uncharacterized protein</fullName>
    </submittedName>
</protein>
<proteinExistence type="predicted"/>
<evidence type="ECO:0000313" key="2">
    <source>
        <dbReference type="Proteomes" id="UP000018348"/>
    </source>
</evidence>
<accession>T2IA54</accession>
<dbReference type="AlphaFoldDB" id="T2IA54"/>